<dbReference type="EMBL" id="BRZM01000537">
    <property type="protein sequence ID" value="GLD71183.1"/>
    <property type="molecule type" value="Genomic_DNA"/>
</dbReference>
<comment type="caution">
    <text evidence="4">The sequence shown here is derived from an EMBL/GenBank/DDBJ whole genome shotgun (WGS) entry which is preliminary data.</text>
</comment>
<feature type="compositionally biased region" description="Basic and acidic residues" evidence="2">
    <location>
        <begin position="101"/>
        <end position="112"/>
    </location>
</feature>
<keyword evidence="1" id="KW-0539">Nucleus</keyword>
<proteinExistence type="predicted"/>
<keyword evidence="5" id="KW-1185">Reference proteome</keyword>
<dbReference type="InterPro" id="IPR032453">
    <property type="entry name" value="PKNOX/Meis_N"/>
</dbReference>
<keyword evidence="4" id="KW-0238">DNA-binding</keyword>
<evidence type="ECO:0000256" key="1">
    <source>
        <dbReference type="ARBA" id="ARBA00023242"/>
    </source>
</evidence>
<evidence type="ECO:0000313" key="4">
    <source>
        <dbReference type="EMBL" id="GLD71183.1"/>
    </source>
</evidence>
<organism evidence="4 5">
    <name type="scientific">Lates japonicus</name>
    <name type="common">Japanese lates</name>
    <dbReference type="NCBI Taxonomy" id="270547"/>
    <lineage>
        <taxon>Eukaryota</taxon>
        <taxon>Metazoa</taxon>
        <taxon>Chordata</taxon>
        <taxon>Craniata</taxon>
        <taxon>Vertebrata</taxon>
        <taxon>Euteleostomi</taxon>
        <taxon>Actinopterygii</taxon>
        <taxon>Neopterygii</taxon>
        <taxon>Teleostei</taxon>
        <taxon>Neoteleostei</taxon>
        <taxon>Acanthomorphata</taxon>
        <taxon>Carangaria</taxon>
        <taxon>Carangaria incertae sedis</taxon>
        <taxon>Centropomidae</taxon>
        <taxon>Lates</taxon>
    </lineage>
</organism>
<feature type="domain" description="MEIS N-terminal" evidence="3">
    <location>
        <begin position="43"/>
        <end position="95"/>
    </location>
</feature>
<protein>
    <submittedName>
        <fullName evidence="4">Homeobox protein Meis1-like protein</fullName>
    </submittedName>
</protein>
<evidence type="ECO:0000259" key="3">
    <source>
        <dbReference type="Pfam" id="PF16493"/>
    </source>
</evidence>
<evidence type="ECO:0000256" key="2">
    <source>
        <dbReference type="SAM" id="MobiDB-lite"/>
    </source>
</evidence>
<dbReference type="AlphaFoldDB" id="A0AAD3NEY8"/>
<dbReference type="Pfam" id="PF16493">
    <property type="entry name" value="Meis_PKNOX_N"/>
    <property type="match status" value="1"/>
</dbReference>
<dbReference type="GO" id="GO:0003677">
    <property type="term" value="F:DNA binding"/>
    <property type="evidence" value="ECO:0007669"/>
    <property type="project" value="UniProtKB-KW"/>
</dbReference>
<name>A0AAD3NEY8_LATJO</name>
<sequence length="121" mass="13891">MAVFSDRLEAGQWSQVWDRAGLILDRRPSQSPGHPQKHPIQSEAFILIKPGLDNLMIQAIQVLRFHLLELEKVHELCDNFCHRYISCLKGKMPIDLVIDDRDGNKSDSEDFIRSSGNHLDQ</sequence>
<gene>
    <name evidence="4" type="ORF">AKAME5_002250400</name>
</gene>
<evidence type="ECO:0000313" key="5">
    <source>
        <dbReference type="Proteomes" id="UP001279410"/>
    </source>
</evidence>
<keyword evidence="4" id="KW-0371">Homeobox</keyword>
<feature type="non-terminal residue" evidence="4">
    <location>
        <position position="1"/>
    </location>
</feature>
<reference evidence="4" key="1">
    <citation type="submission" date="2022-08" db="EMBL/GenBank/DDBJ databases">
        <title>Genome sequencing of akame (Lates japonicus).</title>
        <authorList>
            <person name="Hashiguchi Y."/>
            <person name="Takahashi H."/>
        </authorList>
    </citation>
    <scope>NUCLEOTIDE SEQUENCE</scope>
    <source>
        <strain evidence="4">Kochi</strain>
    </source>
</reference>
<accession>A0AAD3NEY8</accession>
<feature type="region of interest" description="Disordered" evidence="2">
    <location>
        <begin position="101"/>
        <end position="121"/>
    </location>
</feature>
<dbReference type="Proteomes" id="UP001279410">
    <property type="component" value="Unassembled WGS sequence"/>
</dbReference>